<gene>
    <name evidence="6" type="ORF">IDH45_25905</name>
</gene>
<sequence>MKIKEIADRLDVSARAIRFYEQKGLVQPAKESANGYRTFSEEDAWKLQTIVSLKEIGFRLNDIAPVLRNIRSGDGEAVLEFLEAQRSAMYARWVETRQMIETLERVIERASGEEGLSGTDLAEMAEGVKQLKAARADWKDMWNYDVLAESFDRLASEAGETGFGASYRPLLELAAQRIAPASGERGLDAGTGTGNLAGLLASRGARMAGIDQSREMLRRCNSKYPEVETKLGNVLAIPYFDSTFHFVASSFALQHLHGRQLPAAIQEMDRVLRPGGRMVIVDRFHEGARSAHPKSMLRAADPLPLLERLEAWGYEIRKELLEDSLGVITANKP</sequence>
<evidence type="ECO:0000256" key="4">
    <source>
        <dbReference type="ARBA" id="ARBA00023163"/>
    </source>
</evidence>
<dbReference type="PROSITE" id="PS50937">
    <property type="entry name" value="HTH_MERR_2"/>
    <property type="match status" value="1"/>
</dbReference>
<evidence type="ECO:0000259" key="5">
    <source>
        <dbReference type="PROSITE" id="PS50937"/>
    </source>
</evidence>
<dbReference type="Gene3D" id="3.40.50.150">
    <property type="entry name" value="Vaccinia Virus protein VP39"/>
    <property type="match status" value="1"/>
</dbReference>
<dbReference type="RefSeq" id="WP_190931041.1">
    <property type="nucleotide sequence ID" value="NZ_JACXJA010000042.1"/>
</dbReference>
<dbReference type="CDD" id="cd02440">
    <property type="entry name" value="AdoMet_MTases"/>
    <property type="match status" value="1"/>
</dbReference>
<keyword evidence="6" id="KW-0808">Transferase</keyword>
<dbReference type="GO" id="GO:0008168">
    <property type="term" value="F:methyltransferase activity"/>
    <property type="evidence" value="ECO:0007669"/>
    <property type="project" value="UniProtKB-KW"/>
</dbReference>
<evidence type="ECO:0000256" key="3">
    <source>
        <dbReference type="ARBA" id="ARBA00023125"/>
    </source>
</evidence>
<dbReference type="Pfam" id="PF13411">
    <property type="entry name" value="MerR_1"/>
    <property type="match status" value="1"/>
</dbReference>
<protein>
    <submittedName>
        <fullName evidence="6">Methyltransferase domain-containing protein</fullName>
    </submittedName>
</protein>
<dbReference type="PANTHER" id="PTHR30204">
    <property type="entry name" value="REDOX-CYCLING DRUG-SENSING TRANSCRIPTIONAL ACTIVATOR SOXR"/>
    <property type="match status" value="1"/>
</dbReference>
<evidence type="ECO:0000313" key="7">
    <source>
        <dbReference type="Proteomes" id="UP000639396"/>
    </source>
</evidence>
<keyword evidence="4" id="KW-0804">Transcription</keyword>
<name>A0A927CGA5_9BACL</name>
<organism evidence="6 7">
    <name type="scientific">Paenibacillus oceani</name>
    <dbReference type="NCBI Taxonomy" id="2772510"/>
    <lineage>
        <taxon>Bacteria</taxon>
        <taxon>Bacillati</taxon>
        <taxon>Bacillota</taxon>
        <taxon>Bacilli</taxon>
        <taxon>Bacillales</taxon>
        <taxon>Paenibacillaceae</taxon>
        <taxon>Paenibacillus</taxon>
    </lineage>
</organism>
<dbReference type="CDD" id="cd01106">
    <property type="entry name" value="HTH_TipAL-Mta"/>
    <property type="match status" value="1"/>
</dbReference>
<dbReference type="EMBL" id="JACXJA010000042">
    <property type="protein sequence ID" value="MBD2865421.1"/>
    <property type="molecule type" value="Genomic_DNA"/>
</dbReference>
<keyword evidence="7" id="KW-1185">Reference proteome</keyword>
<dbReference type="Pfam" id="PF13649">
    <property type="entry name" value="Methyltransf_25"/>
    <property type="match status" value="1"/>
</dbReference>
<accession>A0A927CGA5</accession>
<dbReference type="InterPro" id="IPR009061">
    <property type="entry name" value="DNA-bd_dom_put_sf"/>
</dbReference>
<dbReference type="InterPro" id="IPR000551">
    <property type="entry name" value="MerR-type_HTH_dom"/>
</dbReference>
<comment type="caution">
    <text evidence="6">The sequence shown here is derived from an EMBL/GenBank/DDBJ whole genome shotgun (WGS) entry which is preliminary data.</text>
</comment>
<keyword evidence="1" id="KW-0678">Repressor</keyword>
<dbReference type="GO" id="GO:0003677">
    <property type="term" value="F:DNA binding"/>
    <property type="evidence" value="ECO:0007669"/>
    <property type="project" value="UniProtKB-KW"/>
</dbReference>
<dbReference type="GO" id="GO:0003700">
    <property type="term" value="F:DNA-binding transcription factor activity"/>
    <property type="evidence" value="ECO:0007669"/>
    <property type="project" value="InterPro"/>
</dbReference>
<dbReference type="SMART" id="SM00422">
    <property type="entry name" value="HTH_MERR"/>
    <property type="match status" value="1"/>
</dbReference>
<dbReference type="SUPFAM" id="SSF53335">
    <property type="entry name" value="S-adenosyl-L-methionine-dependent methyltransferases"/>
    <property type="match status" value="1"/>
</dbReference>
<dbReference type="AlphaFoldDB" id="A0A927CGA5"/>
<keyword evidence="6" id="KW-0489">Methyltransferase</keyword>
<evidence type="ECO:0000313" key="6">
    <source>
        <dbReference type="EMBL" id="MBD2865421.1"/>
    </source>
</evidence>
<keyword evidence="2" id="KW-0805">Transcription regulation</keyword>
<dbReference type="GO" id="GO:0032259">
    <property type="term" value="P:methylation"/>
    <property type="evidence" value="ECO:0007669"/>
    <property type="project" value="UniProtKB-KW"/>
</dbReference>
<evidence type="ECO:0000256" key="2">
    <source>
        <dbReference type="ARBA" id="ARBA00023015"/>
    </source>
</evidence>
<proteinExistence type="predicted"/>
<dbReference type="Proteomes" id="UP000639396">
    <property type="component" value="Unassembled WGS sequence"/>
</dbReference>
<dbReference type="PANTHER" id="PTHR30204:SF69">
    <property type="entry name" value="MERR-FAMILY TRANSCRIPTIONAL REGULATOR"/>
    <property type="match status" value="1"/>
</dbReference>
<reference evidence="6" key="1">
    <citation type="submission" date="2020-09" db="EMBL/GenBank/DDBJ databases">
        <title>A novel bacterium of genus Paenibacillus, isolated from South China Sea.</title>
        <authorList>
            <person name="Huang H."/>
            <person name="Mo K."/>
            <person name="Hu Y."/>
        </authorList>
    </citation>
    <scope>NUCLEOTIDE SEQUENCE</scope>
    <source>
        <strain evidence="6">IB182363</strain>
    </source>
</reference>
<dbReference type="InterPro" id="IPR041698">
    <property type="entry name" value="Methyltransf_25"/>
</dbReference>
<dbReference type="InterPro" id="IPR029063">
    <property type="entry name" value="SAM-dependent_MTases_sf"/>
</dbReference>
<dbReference type="Gene3D" id="1.10.1660.10">
    <property type="match status" value="1"/>
</dbReference>
<evidence type="ECO:0000256" key="1">
    <source>
        <dbReference type="ARBA" id="ARBA00022491"/>
    </source>
</evidence>
<dbReference type="SUPFAM" id="SSF46955">
    <property type="entry name" value="Putative DNA-binding domain"/>
    <property type="match status" value="1"/>
</dbReference>
<keyword evidence="3" id="KW-0238">DNA-binding</keyword>
<feature type="domain" description="HTH merR-type" evidence="5">
    <location>
        <begin position="1"/>
        <end position="69"/>
    </location>
</feature>
<dbReference type="InterPro" id="IPR047057">
    <property type="entry name" value="MerR_fam"/>
</dbReference>